<evidence type="ECO:0000313" key="3">
    <source>
        <dbReference type="EMBL" id="KAH6648159.1"/>
    </source>
</evidence>
<name>A0A9P8UDY7_9PEZI</name>
<dbReference type="GeneID" id="70136979"/>
<dbReference type="EMBL" id="JAGPXC010000008">
    <property type="protein sequence ID" value="KAH6648159.1"/>
    <property type="molecule type" value="Genomic_DNA"/>
</dbReference>
<organism evidence="3 4">
    <name type="scientific">Truncatella angustata</name>
    <dbReference type="NCBI Taxonomy" id="152316"/>
    <lineage>
        <taxon>Eukaryota</taxon>
        <taxon>Fungi</taxon>
        <taxon>Dikarya</taxon>
        <taxon>Ascomycota</taxon>
        <taxon>Pezizomycotina</taxon>
        <taxon>Sordariomycetes</taxon>
        <taxon>Xylariomycetidae</taxon>
        <taxon>Amphisphaeriales</taxon>
        <taxon>Sporocadaceae</taxon>
        <taxon>Truncatella</taxon>
    </lineage>
</organism>
<sequence length="401" mass="45951">MTTQEKKSSTTAGEEQPLPNDRTVVLLKAPTIMNDESVKERLEDFWSATFRRPYHPRLWTSRELDVQEQASRLYDEGKPLWTREMLLDAEKQAASYPLEVIIHGIDGVERTAATRYPGQIKPKKFVVGFHGYRSLIKPYATWAPTFAFETYHFLGYGSCNQDCEKEGSPEFVQRLSNAFRCRTKEFEQSKMYEFLKQFVAETTVLEKVDKMICFGLGDLDMEMDDTPDASEEFFCRLDQHIFARSLVLLIEEKHKRQVRLFAQDPLYLDIDKTVLGENGFEVVGDYGAAGFTLIDDKSIVYSNTPNFPMREILAELPRPVIYIGEPSQKTPEENQYETYETVKAVITSPDGAVYGCDDPMLDPATPRTRMMAKEYTVHEIPRPKWPGLLGGSIRGAIMVRK</sequence>
<accession>A0A9P8UDY7</accession>
<dbReference type="AlphaFoldDB" id="A0A9P8UDY7"/>
<evidence type="ECO:0000256" key="1">
    <source>
        <dbReference type="SAM" id="MobiDB-lite"/>
    </source>
</evidence>
<proteinExistence type="predicted"/>
<dbReference type="Proteomes" id="UP000758603">
    <property type="component" value="Unassembled WGS sequence"/>
</dbReference>
<comment type="caution">
    <text evidence="3">The sequence shown here is derived from an EMBL/GenBank/DDBJ whole genome shotgun (WGS) entry which is preliminary data.</text>
</comment>
<reference evidence="3" key="1">
    <citation type="journal article" date="2021" name="Nat. Commun.">
        <title>Genetic determinants of endophytism in the Arabidopsis root mycobiome.</title>
        <authorList>
            <person name="Mesny F."/>
            <person name="Miyauchi S."/>
            <person name="Thiergart T."/>
            <person name="Pickel B."/>
            <person name="Atanasova L."/>
            <person name="Karlsson M."/>
            <person name="Huettel B."/>
            <person name="Barry K.W."/>
            <person name="Haridas S."/>
            <person name="Chen C."/>
            <person name="Bauer D."/>
            <person name="Andreopoulos W."/>
            <person name="Pangilinan J."/>
            <person name="LaButti K."/>
            <person name="Riley R."/>
            <person name="Lipzen A."/>
            <person name="Clum A."/>
            <person name="Drula E."/>
            <person name="Henrissat B."/>
            <person name="Kohler A."/>
            <person name="Grigoriev I.V."/>
            <person name="Martin F.M."/>
            <person name="Hacquard S."/>
        </authorList>
    </citation>
    <scope>NUCLEOTIDE SEQUENCE</scope>
    <source>
        <strain evidence="3">MPI-SDFR-AT-0073</strain>
    </source>
</reference>
<feature type="domain" description="SRR1-like" evidence="2">
    <location>
        <begin position="203"/>
        <end position="343"/>
    </location>
</feature>
<gene>
    <name evidence="3" type="ORF">BKA67DRAFT_662879</name>
</gene>
<dbReference type="Pfam" id="PF07985">
    <property type="entry name" value="SRR1"/>
    <property type="match status" value="1"/>
</dbReference>
<dbReference type="RefSeq" id="XP_045954671.1">
    <property type="nucleotide sequence ID" value="XM_046108088.1"/>
</dbReference>
<keyword evidence="4" id="KW-1185">Reference proteome</keyword>
<evidence type="ECO:0000259" key="2">
    <source>
        <dbReference type="Pfam" id="PF07985"/>
    </source>
</evidence>
<feature type="region of interest" description="Disordered" evidence="1">
    <location>
        <begin position="1"/>
        <end position="20"/>
    </location>
</feature>
<protein>
    <recommendedName>
        <fullName evidence="2">SRR1-like domain-containing protein</fullName>
    </recommendedName>
</protein>
<dbReference type="OrthoDB" id="5230585at2759"/>
<evidence type="ECO:0000313" key="4">
    <source>
        <dbReference type="Proteomes" id="UP000758603"/>
    </source>
</evidence>
<dbReference type="InterPro" id="IPR012942">
    <property type="entry name" value="SRR1-like"/>
</dbReference>
<dbReference type="PANTHER" id="PTHR42080">
    <property type="entry name" value="SRR1 DOMAIN-CONTAINING PROTEIN"/>
    <property type="match status" value="1"/>
</dbReference>
<dbReference type="PANTHER" id="PTHR42080:SF1">
    <property type="entry name" value="SRR1-LIKE DOMAIN-CONTAINING PROTEIN"/>
    <property type="match status" value="1"/>
</dbReference>